<dbReference type="InterPro" id="IPR046532">
    <property type="entry name" value="DUF6597"/>
</dbReference>
<keyword evidence="6" id="KW-1185">Reference proteome</keyword>
<dbReference type="PANTHER" id="PTHR46796">
    <property type="entry name" value="HTH-TYPE TRANSCRIPTIONAL ACTIVATOR RHAS-RELATED"/>
    <property type="match status" value="1"/>
</dbReference>
<proteinExistence type="predicted"/>
<evidence type="ECO:0000313" key="5">
    <source>
        <dbReference type="EMBL" id="TCD28780.1"/>
    </source>
</evidence>
<dbReference type="Proteomes" id="UP000293925">
    <property type="component" value="Unassembled WGS sequence"/>
</dbReference>
<reference evidence="5 6" key="1">
    <citation type="submission" date="2019-02" db="EMBL/GenBank/DDBJ databases">
        <title>Pedobacter sp. RP-3-21 sp. nov., isolated from Arctic soil.</title>
        <authorList>
            <person name="Dahal R.H."/>
        </authorList>
    </citation>
    <scope>NUCLEOTIDE SEQUENCE [LARGE SCALE GENOMIC DNA]</scope>
    <source>
        <strain evidence="5 6">RP-3-21</strain>
    </source>
</reference>
<keyword evidence="2" id="KW-0238">DNA-binding</keyword>
<dbReference type="RefSeq" id="WP_131527970.1">
    <property type="nucleotide sequence ID" value="NZ_SJSO01000003.1"/>
</dbReference>
<keyword evidence="3" id="KW-0804">Transcription</keyword>
<dbReference type="Pfam" id="PF12833">
    <property type="entry name" value="HTH_18"/>
    <property type="match status" value="1"/>
</dbReference>
<evidence type="ECO:0000256" key="2">
    <source>
        <dbReference type="ARBA" id="ARBA00023125"/>
    </source>
</evidence>
<comment type="caution">
    <text evidence="5">The sequence shown here is derived from an EMBL/GenBank/DDBJ whole genome shotgun (WGS) entry which is preliminary data.</text>
</comment>
<dbReference type="Pfam" id="PF20240">
    <property type="entry name" value="DUF6597"/>
    <property type="match status" value="1"/>
</dbReference>
<evidence type="ECO:0000256" key="3">
    <source>
        <dbReference type="ARBA" id="ARBA00023163"/>
    </source>
</evidence>
<organism evidence="5 6">
    <name type="scientific">Pedobacter psychrodurus</name>
    <dbReference type="NCBI Taxonomy" id="2530456"/>
    <lineage>
        <taxon>Bacteria</taxon>
        <taxon>Pseudomonadati</taxon>
        <taxon>Bacteroidota</taxon>
        <taxon>Sphingobacteriia</taxon>
        <taxon>Sphingobacteriales</taxon>
        <taxon>Sphingobacteriaceae</taxon>
        <taxon>Pedobacter</taxon>
    </lineage>
</organism>
<sequence length="272" mass="31620">MHLSEHKPAPILTPYVKCYRIIDFEFSHNNPIPPKAYTPRPEHCLQFFPSPTKIEYPTRKDFIKPKNALLFGQHTVVNMRTVYKKFLSLQIVFKPGALYSLLGIPAVELTNTSIDAELVLGKEIEEINDQLFNACTHNEMLSIADRYIIQKLEGIKNRPNRIDLVAEKMLTFDQPLDYYVANGFLSQRQFNRRFLDSVGISPKAFLKVARFDYAYRLKNVTPSRSWFNLAIDCGYYDYQHLSKDYKTFTGFSPSDFFAMDSPERQLGTEEIY</sequence>
<evidence type="ECO:0000259" key="4">
    <source>
        <dbReference type="PROSITE" id="PS01124"/>
    </source>
</evidence>
<dbReference type="AlphaFoldDB" id="A0A4R0PZT1"/>
<dbReference type="GO" id="GO:0003700">
    <property type="term" value="F:DNA-binding transcription factor activity"/>
    <property type="evidence" value="ECO:0007669"/>
    <property type="project" value="InterPro"/>
</dbReference>
<accession>A0A4R0PZT1</accession>
<dbReference type="InterPro" id="IPR050204">
    <property type="entry name" value="AraC_XylS_family_regulators"/>
</dbReference>
<dbReference type="Gene3D" id="1.10.10.60">
    <property type="entry name" value="Homeodomain-like"/>
    <property type="match status" value="1"/>
</dbReference>
<dbReference type="GO" id="GO:0043565">
    <property type="term" value="F:sequence-specific DNA binding"/>
    <property type="evidence" value="ECO:0007669"/>
    <property type="project" value="InterPro"/>
</dbReference>
<name>A0A4R0PZT1_9SPHI</name>
<dbReference type="SMART" id="SM00342">
    <property type="entry name" value="HTH_ARAC"/>
    <property type="match status" value="1"/>
</dbReference>
<gene>
    <name evidence="5" type="ORF">EZ456_05200</name>
</gene>
<dbReference type="OrthoDB" id="323290at2"/>
<protein>
    <submittedName>
        <fullName evidence="5">AraC family transcriptional regulator</fullName>
    </submittedName>
</protein>
<feature type="domain" description="HTH araC/xylS-type" evidence="4">
    <location>
        <begin position="160"/>
        <end position="259"/>
    </location>
</feature>
<keyword evidence="1" id="KW-0805">Transcription regulation</keyword>
<dbReference type="EMBL" id="SJSO01000003">
    <property type="protein sequence ID" value="TCD28780.1"/>
    <property type="molecule type" value="Genomic_DNA"/>
</dbReference>
<evidence type="ECO:0000313" key="6">
    <source>
        <dbReference type="Proteomes" id="UP000293925"/>
    </source>
</evidence>
<dbReference type="PROSITE" id="PS01124">
    <property type="entry name" value="HTH_ARAC_FAMILY_2"/>
    <property type="match status" value="1"/>
</dbReference>
<dbReference type="InterPro" id="IPR018060">
    <property type="entry name" value="HTH_AraC"/>
</dbReference>
<dbReference type="PANTHER" id="PTHR46796:SF13">
    <property type="entry name" value="HTH-TYPE TRANSCRIPTIONAL ACTIVATOR RHAS"/>
    <property type="match status" value="1"/>
</dbReference>
<evidence type="ECO:0000256" key="1">
    <source>
        <dbReference type="ARBA" id="ARBA00023015"/>
    </source>
</evidence>